<evidence type="ECO:0000256" key="1">
    <source>
        <dbReference type="ARBA" id="ARBA00006484"/>
    </source>
</evidence>
<dbReference type="Pfam" id="PF00106">
    <property type="entry name" value="adh_short"/>
    <property type="match status" value="1"/>
</dbReference>
<dbReference type="OrthoDB" id="9808814at2"/>
<protein>
    <submittedName>
        <fullName evidence="3">SDR family oxidoreductase</fullName>
    </submittedName>
</protein>
<dbReference type="Proteomes" id="UP000295164">
    <property type="component" value="Unassembled WGS sequence"/>
</dbReference>
<dbReference type="InterPro" id="IPR036291">
    <property type="entry name" value="NAD(P)-bd_dom_sf"/>
</dbReference>
<organism evidence="3 4">
    <name type="scientific">Flaviaesturariibacter aridisoli</name>
    <dbReference type="NCBI Taxonomy" id="2545761"/>
    <lineage>
        <taxon>Bacteria</taxon>
        <taxon>Pseudomonadati</taxon>
        <taxon>Bacteroidota</taxon>
        <taxon>Chitinophagia</taxon>
        <taxon>Chitinophagales</taxon>
        <taxon>Chitinophagaceae</taxon>
        <taxon>Flaviaestuariibacter</taxon>
    </lineage>
</organism>
<dbReference type="PROSITE" id="PS00061">
    <property type="entry name" value="ADH_SHORT"/>
    <property type="match status" value="1"/>
</dbReference>
<dbReference type="SUPFAM" id="SSF51735">
    <property type="entry name" value="NAD(P)-binding Rossmann-fold domains"/>
    <property type="match status" value="1"/>
</dbReference>
<name>A0A4R4DZC7_9BACT</name>
<accession>A0A4R4DZC7</accession>
<dbReference type="CDD" id="cd05233">
    <property type="entry name" value="SDR_c"/>
    <property type="match status" value="1"/>
</dbReference>
<dbReference type="RefSeq" id="WP_131852639.1">
    <property type="nucleotide sequence ID" value="NZ_SKFH01000023.1"/>
</dbReference>
<dbReference type="InterPro" id="IPR002347">
    <property type="entry name" value="SDR_fam"/>
</dbReference>
<proteinExistence type="inferred from homology"/>
<keyword evidence="4" id="KW-1185">Reference proteome</keyword>
<dbReference type="EMBL" id="SKFH01000023">
    <property type="protein sequence ID" value="TCZ69119.1"/>
    <property type="molecule type" value="Genomic_DNA"/>
</dbReference>
<evidence type="ECO:0000313" key="4">
    <source>
        <dbReference type="Proteomes" id="UP000295164"/>
    </source>
</evidence>
<evidence type="ECO:0000313" key="3">
    <source>
        <dbReference type="EMBL" id="TCZ69119.1"/>
    </source>
</evidence>
<gene>
    <name evidence="3" type="ORF">E0486_13170</name>
</gene>
<evidence type="ECO:0000256" key="2">
    <source>
        <dbReference type="ARBA" id="ARBA00023002"/>
    </source>
</evidence>
<dbReference type="GO" id="GO:0016020">
    <property type="term" value="C:membrane"/>
    <property type="evidence" value="ECO:0007669"/>
    <property type="project" value="TreeGrafter"/>
</dbReference>
<dbReference type="AlphaFoldDB" id="A0A4R4DZC7"/>
<dbReference type="Gene3D" id="3.40.50.720">
    <property type="entry name" value="NAD(P)-binding Rossmann-like Domain"/>
    <property type="match status" value="1"/>
</dbReference>
<dbReference type="PANTHER" id="PTHR44196">
    <property type="entry name" value="DEHYDROGENASE/REDUCTASE SDR FAMILY MEMBER 7B"/>
    <property type="match status" value="1"/>
</dbReference>
<comment type="caution">
    <text evidence="3">The sequence shown here is derived from an EMBL/GenBank/DDBJ whole genome shotgun (WGS) entry which is preliminary data.</text>
</comment>
<dbReference type="PANTHER" id="PTHR44196:SF2">
    <property type="entry name" value="SHORT-CHAIN DEHYDROGENASE-RELATED"/>
    <property type="match status" value="1"/>
</dbReference>
<dbReference type="InterPro" id="IPR020904">
    <property type="entry name" value="Sc_DH/Rdtase_CS"/>
</dbReference>
<comment type="similarity">
    <text evidence="1">Belongs to the short-chain dehydrogenases/reductases (SDR) family.</text>
</comment>
<keyword evidence="2" id="KW-0560">Oxidoreductase</keyword>
<reference evidence="3 4" key="1">
    <citation type="submission" date="2019-03" db="EMBL/GenBank/DDBJ databases">
        <authorList>
            <person name="Kim M.K.M."/>
        </authorList>
    </citation>
    <scope>NUCLEOTIDE SEQUENCE [LARGE SCALE GENOMIC DNA]</scope>
    <source>
        <strain evidence="3 4">17J68-15</strain>
    </source>
</reference>
<dbReference type="PIRSF" id="PIRSF000126">
    <property type="entry name" value="11-beta-HSD1"/>
    <property type="match status" value="1"/>
</dbReference>
<dbReference type="PRINTS" id="PR00081">
    <property type="entry name" value="GDHRDH"/>
</dbReference>
<sequence length="257" mass="27288">MNYILITGASKGIGLSIARAWAARGFNVLLVARGAEALEAAAAAIRKDFGVQVDFRSEDLGDAAAPQRLLDWCRSSGYAVQGLVNNAGFGSSGAFAELPLEGQQNMMQVNMNALVALTHLFLPELKKQPKAWLLNIASSAAYQAVPFLSIYAATKAFVLTFSRGLRYELRDTSVSVTCVCPGSTDTDFANRAQVGPKAQKAAEKVNMTPEAVAEAAVKATLQGRAEVITGAINKLGAFLVWLFPKSLAEKTAAGLYK</sequence>
<dbReference type="GO" id="GO:0016491">
    <property type="term" value="F:oxidoreductase activity"/>
    <property type="evidence" value="ECO:0007669"/>
    <property type="project" value="UniProtKB-KW"/>
</dbReference>